<evidence type="ECO:0000313" key="1">
    <source>
        <dbReference type="Proteomes" id="UP000095283"/>
    </source>
</evidence>
<accession>A0A1I7XLG9</accession>
<dbReference type="AlphaFoldDB" id="A0A1I7XLG9"/>
<dbReference type="Proteomes" id="UP000095283">
    <property type="component" value="Unplaced"/>
</dbReference>
<reference evidence="2" key="1">
    <citation type="submission" date="2016-11" db="UniProtKB">
        <authorList>
            <consortium name="WormBaseParasite"/>
        </authorList>
    </citation>
    <scope>IDENTIFICATION</scope>
</reference>
<sequence>MSGRQSNEYSTIVSMRTPDVVGSRTVMSWSSPGRDCNYINNRDQQVVLSNSTPGRPSLNRGQSQIQQALSGSARFMGLGKNEDGEEERNRWDAKRMRFLSRNYGLCDSHAGKQDPAAAICMSDFPHTSNSPADIQRADTMAAVEQVCHGVTPSVFFGSATYARSQSNESRARLDRRDSAIRVVYDSISSFITRGKIAVPKQRRVPLTSRCSFDIDLFDGVASSSVNSDVIEQPPCLVQQGTDIHHGKFYLPYPKRIRT</sequence>
<evidence type="ECO:0000313" key="2">
    <source>
        <dbReference type="WBParaSite" id="Hba_18570"/>
    </source>
</evidence>
<protein>
    <submittedName>
        <fullName evidence="2">Uncharacterized protein</fullName>
    </submittedName>
</protein>
<dbReference type="WBParaSite" id="Hba_18570">
    <property type="protein sequence ID" value="Hba_18570"/>
    <property type="gene ID" value="Hba_18570"/>
</dbReference>
<name>A0A1I7XLG9_HETBA</name>
<keyword evidence="1" id="KW-1185">Reference proteome</keyword>
<proteinExistence type="predicted"/>
<organism evidence="1 2">
    <name type="scientific">Heterorhabditis bacteriophora</name>
    <name type="common">Entomopathogenic nematode worm</name>
    <dbReference type="NCBI Taxonomy" id="37862"/>
    <lineage>
        <taxon>Eukaryota</taxon>
        <taxon>Metazoa</taxon>
        <taxon>Ecdysozoa</taxon>
        <taxon>Nematoda</taxon>
        <taxon>Chromadorea</taxon>
        <taxon>Rhabditida</taxon>
        <taxon>Rhabditina</taxon>
        <taxon>Rhabditomorpha</taxon>
        <taxon>Strongyloidea</taxon>
        <taxon>Heterorhabditidae</taxon>
        <taxon>Heterorhabditis</taxon>
    </lineage>
</organism>